<evidence type="ECO:0000256" key="1">
    <source>
        <dbReference type="SAM" id="MobiDB-lite"/>
    </source>
</evidence>
<dbReference type="AlphaFoldDB" id="A0A3R7P4D3"/>
<feature type="compositionally biased region" description="Basic and acidic residues" evidence="1">
    <location>
        <begin position="268"/>
        <end position="286"/>
    </location>
</feature>
<evidence type="ECO:0000313" key="3">
    <source>
        <dbReference type="Proteomes" id="UP000283509"/>
    </source>
</evidence>
<protein>
    <submittedName>
        <fullName evidence="2">Uncharacterized protein</fullName>
    </submittedName>
</protein>
<keyword evidence="3" id="KW-1185">Reference proteome</keyword>
<reference evidence="2 3" key="1">
    <citation type="submission" date="2018-04" db="EMBL/GenBank/DDBJ databases">
        <authorList>
            <person name="Zhang X."/>
            <person name="Yuan J."/>
            <person name="Li F."/>
            <person name="Xiang J."/>
        </authorList>
    </citation>
    <scope>NUCLEOTIDE SEQUENCE [LARGE SCALE GENOMIC DNA]</scope>
    <source>
        <tissue evidence="2">Muscle</tissue>
    </source>
</reference>
<feature type="compositionally biased region" description="Basic and acidic residues" evidence="1">
    <location>
        <begin position="222"/>
        <end position="239"/>
    </location>
</feature>
<feature type="region of interest" description="Disordered" evidence="1">
    <location>
        <begin position="262"/>
        <end position="290"/>
    </location>
</feature>
<evidence type="ECO:0000313" key="2">
    <source>
        <dbReference type="EMBL" id="ROT75107.1"/>
    </source>
</evidence>
<reference evidence="2 3" key="2">
    <citation type="submission" date="2019-01" db="EMBL/GenBank/DDBJ databases">
        <title>The decoding of complex shrimp genome reveals the adaptation for benthos swimmer, frequently molting mechanism and breeding impact on genome.</title>
        <authorList>
            <person name="Sun Y."/>
            <person name="Gao Y."/>
            <person name="Yu Y."/>
        </authorList>
    </citation>
    <scope>NUCLEOTIDE SEQUENCE [LARGE SCALE GENOMIC DNA]</scope>
    <source>
        <tissue evidence="2">Muscle</tissue>
    </source>
</reference>
<dbReference type="OrthoDB" id="6376049at2759"/>
<dbReference type="EMBL" id="QCYY01001811">
    <property type="protein sequence ID" value="ROT75107.1"/>
    <property type="molecule type" value="Genomic_DNA"/>
</dbReference>
<accession>A0A3R7P4D3</accession>
<sequence>MFRNLISPFVAVLAFAIAVMLYCAAFNVRTVTMNIAGRAEETPIFSSSDVATEFRRNVVESPSTAPPSSSTKEFEDYAFDYSSCVCSLSSMSHADVYKEQLSLVIPWLNLTTRQALERNHPNFPVNLLKSFDGKWCSLLPLPHLINWSNIYFQSLEVSTTTFLLYSAFFDNRELTDLRPCIRIVTYARTNSPPPPGATSGSIYGAARRLSRRQDRVPGLAGKVRDAADDLPSHVPDSRGRRSHCAPRRVCRRPALRESRYLIAGDGSDGAKRDDGLRGRGAGEGKSEAAGGKGVCLSPFSLFSLFCFVPLDRQ</sequence>
<dbReference type="Proteomes" id="UP000283509">
    <property type="component" value="Unassembled WGS sequence"/>
</dbReference>
<feature type="region of interest" description="Disordered" evidence="1">
    <location>
        <begin position="210"/>
        <end position="245"/>
    </location>
</feature>
<organism evidence="2 3">
    <name type="scientific">Penaeus vannamei</name>
    <name type="common">Whiteleg shrimp</name>
    <name type="synonym">Litopenaeus vannamei</name>
    <dbReference type="NCBI Taxonomy" id="6689"/>
    <lineage>
        <taxon>Eukaryota</taxon>
        <taxon>Metazoa</taxon>
        <taxon>Ecdysozoa</taxon>
        <taxon>Arthropoda</taxon>
        <taxon>Crustacea</taxon>
        <taxon>Multicrustacea</taxon>
        <taxon>Malacostraca</taxon>
        <taxon>Eumalacostraca</taxon>
        <taxon>Eucarida</taxon>
        <taxon>Decapoda</taxon>
        <taxon>Dendrobranchiata</taxon>
        <taxon>Penaeoidea</taxon>
        <taxon>Penaeidae</taxon>
        <taxon>Penaeus</taxon>
    </lineage>
</organism>
<comment type="caution">
    <text evidence="2">The sequence shown here is derived from an EMBL/GenBank/DDBJ whole genome shotgun (WGS) entry which is preliminary data.</text>
</comment>
<proteinExistence type="predicted"/>
<gene>
    <name evidence="2" type="ORF">C7M84_006393</name>
</gene>
<name>A0A3R7P4D3_PENVA</name>